<dbReference type="PATRIC" id="fig|13035.3.peg.184"/>
<sequence>MKYHVIYDGNCNLCVSLVQQMEKLDQGKQFDYIPMQDQVTLNRFGITEQDCELGMILIDAENTNMRWQGSDAAEEIARKIPFAEGLIALYRQIPGLKPIGDRAYAGIRDNRYQWFGKRDRTYHSPYPIGCQASETVKD</sequence>
<name>K9YS83_DACS8</name>
<proteinExistence type="predicted"/>
<dbReference type="InterPro" id="IPR007263">
    <property type="entry name" value="DCC1-like"/>
</dbReference>
<dbReference type="OrthoDB" id="9785438at2"/>
<reference evidence="1" key="1">
    <citation type="submission" date="2012-04" db="EMBL/GenBank/DDBJ databases">
        <title>Finished genome of Dactylococcopsis salina PCC 8305.</title>
        <authorList>
            <consortium name="US DOE Joint Genome Institute"/>
            <person name="Gugger M."/>
            <person name="Coursin T."/>
            <person name="Rippka R."/>
            <person name="Tandeau De Marsac N."/>
            <person name="Huntemann M."/>
            <person name="Wei C.-L."/>
            <person name="Han J."/>
            <person name="Detter J.C."/>
            <person name="Han C."/>
            <person name="Tapia R."/>
            <person name="Daligault H."/>
            <person name="Chen A."/>
            <person name="Krypides N."/>
            <person name="Mavromatis K."/>
            <person name="Markowitz V."/>
            <person name="Szeto E."/>
            <person name="Ivanova N."/>
            <person name="Ovchinnikova G."/>
            <person name="Pagani I."/>
            <person name="Pati A."/>
            <person name="Goodwin L."/>
            <person name="Peters L."/>
            <person name="Pitluck S."/>
            <person name="Woyke T."/>
            <person name="Kerfeld C."/>
        </authorList>
    </citation>
    <scope>NUCLEOTIDE SEQUENCE [LARGE SCALE GENOMIC DNA]</scope>
    <source>
        <strain evidence="1">PCC 8305</strain>
    </source>
</reference>
<keyword evidence="2" id="KW-1185">Reference proteome</keyword>
<protein>
    <recommendedName>
        <fullName evidence="3">Thiol-disulfide oxidoreductase DCC</fullName>
    </recommendedName>
</protein>
<dbReference type="RefSeq" id="WP_015227991.1">
    <property type="nucleotide sequence ID" value="NC_019780.1"/>
</dbReference>
<dbReference type="eggNOG" id="COG3011">
    <property type="taxonomic scope" value="Bacteria"/>
</dbReference>
<organism evidence="1 2">
    <name type="scientific">Dactylococcopsis salina (strain PCC 8305)</name>
    <name type="common">Myxobactron salinum</name>
    <dbReference type="NCBI Taxonomy" id="13035"/>
    <lineage>
        <taxon>Bacteria</taxon>
        <taxon>Bacillati</taxon>
        <taxon>Cyanobacteriota</taxon>
        <taxon>Cyanophyceae</taxon>
        <taxon>Nodosilineales</taxon>
        <taxon>Cymatolegaceae</taxon>
        <taxon>Dactylococcopsis</taxon>
    </lineage>
</organism>
<gene>
    <name evidence="1" type="ORF">Dacsa_0163</name>
</gene>
<evidence type="ECO:0000313" key="2">
    <source>
        <dbReference type="Proteomes" id="UP000010482"/>
    </source>
</evidence>
<dbReference type="InterPro" id="IPR052927">
    <property type="entry name" value="DCC_oxidoreductase"/>
</dbReference>
<dbReference type="HOGENOM" id="CLU_127718_0_0_3"/>
<dbReference type="EMBL" id="CP003944">
    <property type="protein sequence ID" value="AFZ48978.1"/>
    <property type="molecule type" value="Genomic_DNA"/>
</dbReference>
<dbReference type="GO" id="GO:0015035">
    <property type="term" value="F:protein-disulfide reductase activity"/>
    <property type="evidence" value="ECO:0007669"/>
    <property type="project" value="InterPro"/>
</dbReference>
<evidence type="ECO:0000313" key="1">
    <source>
        <dbReference type="EMBL" id="AFZ48978.1"/>
    </source>
</evidence>
<dbReference type="PANTHER" id="PTHR33639">
    <property type="entry name" value="THIOL-DISULFIDE OXIDOREDUCTASE DCC"/>
    <property type="match status" value="1"/>
</dbReference>
<dbReference type="KEGG" id="dsl:Dacsa_0163"/>
<accession>K9YS83</accession>
<dbReference type="PANTHER" id="PTHR33639:SF2">
    <property type="entry name" value="DUF393 DOMAIN-CONTAINING PROTEIN"/>
    <property type="match status" value="1"/>
</dbReference>
<dbReference type="STRING" id="13035.Dacsa_0163"/>
<dbReference type="AlphaFoldDB" id="K9YS83"/>
<dbReference type="Proteomes" id="UP000010482">
    <property type="component" value="Chromosome"/>
</dbReference>
<evidence type="ECO:0008006" key="3">
    <source>
        <dbReference type="Google" id="ProtNLM"/>
    </source>
</evidence>
<dbReference type="Pfam" id="PF04134">
    <property type="entry name" value="DCC1-like"/>
    <property type="match status" value="1"/>
</dbReference>